<feature type="compositionally biased region" description="Basic and acidic residues" evidence="1">
    <location>
        <begin position="310"/>
        <end position="321"/>
    </location>
</feature>
<feature type="domain" description="DUF4283" evidence="5">
    <location>
        <begin position="78"/>
        <end position="159"/>
    </location>
</feature>
<dbReference type="GO" id="GO:0003824">
    <property type="term" value="F:catalytic activity"/>
    <property type="evidence" value="ECO:0007669"/>
    <property type="project" value="InterPro"/>
</dbReference>
<accession>A0A6J0KNP1</accession>
<dbReference type="Pfam" id="PF00078">
    <property type="entry name" value="RVT_1"/>
    <property type="match status" value="1"/>
</dbReference>
<feature type="region of interest" description="Disordered" evidence="1">
    <location>
        <begin position="394"/>
        <end position="427"/>
    </location>
</feature>
<reference evidence="6" key="1">
    <citation type="journal article" date="2019" name="Database">
        <title>The radish genome database (RadishGD): an integrated information resource for radish genomics.</title>
        <authorList>
            <person name="Yu H.J."/>
            <person name="Baek S."/>
            <person name="Lee Y.J."/>
            <person name="Cho A."/>
            <person name="Mun J.H."/>
        </authorList>
    </citation>
    <scope>NUCLEOTIDE SEQUENCE [LARGE SCALE GENOMIC DNA]</scope>
    <source>
        <strain evidence="6">cv. WK10039</strain>
    </source>
</reference>
<dbReference type="GeneID" id="108820170"/>
<dbReference type="PANTHER" id="PTHR33116">
    <property type="entry name" value="REVERSE TRANSCRIPTASE ZINC-BINDING DOMAIN-CONTAINING PROTEIN-RELATED-RELATED"/>
    <property type="match status" value="1"/>
</dbReference>
<dbReference type="Gene3D" id="3.60.10.10">
    <property type="entry name" value="Endonuclease/exonuclease/phosphatase"/>
    <property type="match status" value="1"/>
</dbReference>
<dbReference type="InterPro" id="IPR005135">
    <property type="entry name" value="Endo/exonuclease/phosphatase"/>
</dbReference>
<dbReference type="KEGG" id="rsz:108820170"/>
<organism evidence="6 7">
    <name type="scientific">Raphanus sativus</name>
    <name type="common">Radish</name>
    <name type="synonym">Raphanus raphanistrum var. sativus</name>
    <dbReference type="NCBI Taxonomy" id="3726"/>
    <lineage>
        <taxon>Eukaryota</taxon>
        <taxon>Viridiplantae</taxon>
        <taxon>Streptophyta</taxon>
        <taxon>Embryophyta</taxon>
        <taxon>Tracheophyta</taxon>
        <taxon>Spermatophyta</taxon>
        <taxon>Magnoliopsida</taxon>
        <taxon>eudicotyledons</taxon>
        <taxon>Gunneridae</taxon>
        <taxon>Pentapetalae</taxon>
        <taxon>rosids</taxon>
        <taxon>malvids</taxon>
        <taxon>Brassicales</taxon>
        <taxon>Brassicaceae</taxon>
        <taxon>Brassiceae</taxon>
        <taxon>Raphanus</taxon>
    </lineage>
</organism>
<dbReference type="Pfam" id="PF13966">
    <property type="entry name" value="zf-RVT"/>
    <property type="match status" value="1"/>
</dbReference>
<dbReference type="PANTHER" id="PTHR33116:SF84">
    <property type="entry name" value="RNA-DIRECTED DNA POLYMERASE"/>
    <property type="match status" value="1"/>
</dbReference>
<evidence type="ECO:0000313" key="6">
    <source>
        <dbReference type="Proteomes" id="UP000504610"/>
    </source>
</evidence>
<dbReference type="Pfam" id="PF14111">
    <property type="entry name" value="DUF4283"/>
    <property type="match status" value="1"/>
</dbReference>
<dbReference type="Pfam" id="PF03372">
    <property type="entry name" value="Exo_endo_phos"/>
    <property type="match status" value="1"/>
</dbReference>
<evidence type="ECO:0000259" key="4">
    <source>
        <dbReference type="Pfam" id="PF13966"/>
    </source>
</evidence>
<evidence type="ECO:0000259" key="5">
    <source>
        <dbReference type="Pfam" id="PF14111"/>
    </source>
</evidence>
<evidence type="ECO:0000256" key="1">
    <source>
        <dbReference type="SAM" id="MobiDB-lite"/>
    </source>
</evidence>
<dbReference type="InterPro" id="IPR000477">
    <property type="entry name" value="RT_dom"/>
</dbReference>
<proteinExistence type="predicted"/>
<dbReference type="InterPro" id="IPR043502">
    <property type="entry name" value="DNA/RNA_pol_sf"/>
</dbReference>
<feature type="domain" description="Reverse transcriptase zinc-binding" evidence="4">
    <location>
        <begin position="1310"/>
        <end position="1394"/>
    </location>
</feature>
<dbReference type="CDD" id="cd01650">
    <property type="entry name" value="RT_nLTR_like"/>
    <property type="match status" value="1"/>
</dbReference>
<sequence length="1495" mass="172765">MDSVPPPDLSVCSDEEKEIGIIREEADRVEVKKSEELSWVSVAQEKKRLKKHDVEVKNKDGKQIVEIPDSILASPTPLWEDFVVGKFLDLAPHVAKVHMVLNKIWKYGDEAAKVEVYEVNDMVMRFKVPNPKIREKIVRRGMWNIVGVPMIVSEWTPTSEEEKKEDDAIPMWVHLEKVPLHMFSWEALSFITSAVGYPVKLHPETVSCTNLDVAKVFVKVDVSKVLPKEITFAKEGKEFTVKFYYPWLPSRCDKCDKWGHVGNVCGVRSKKQSPKQRKEEEIRMEEKVEKEGIDQLQMEGDKEVEKMEAERDKEEMEKVDESWSLVTPTKTGRTQTPILQKNIEKIVISASKFSVLHVEEEEEGEILEEEGKNLEEEVYEVAVQTTEEDLLEDSLLEQQEKEKTKGITKRGRKAQKPKAQDANPKSIRVKERKSMDIMNSVFSSWSSMANYEHSNGGRIWLLWRESVCMTRVYKTDQMITCSVGLKEGHEFFCTFIYASNAIEERKELWEDLCHHKNSMMFHNKAWIVMGDFNEVLDVAESSVADERGRISRGMRDFQRAVLHCNLTDMGYQGPLFSWCNKREEGVICKKLDRVLINDVAQNKFPNAFSVFEAGGCSDHLRCRVQVESTNERLRKPFKYINVIGKLQEFLPLVKEYWDSTPKLFHSTSALFRLSKKLKNLKPIIRELGRNRLGNLTKGAAEAYKVLCEKQENTLLNPCEVSVQEEAEAYGNWLHIAGLEEDFLKQRSKLHWLEVGDQNNKTFYSAIKTRQAQNSIKEIRCPNGVTVTTQEEIKTEAERFFSDFLNKIPDNFQGATEEELSNLMDFRYTAEESNKLESEVSAEEIRKVLFDMPSNKSPGPDGYPCEFFKAAWSILSEDFIVAVQSVFKYGFLPKGINSTILALIPKKADSMEMRDFRPIACCNVLYKVVSKILANRLKLILPRMITDNQYAFVQGRLLMENVLLASALVKDYHKEAISPRCLMKIDISKAFDSVQWSFVLKSMAALGIPEKFIQWIRLCITTPSFSVQINGELAGYFQSKRGTKESIEGALKVFDEFAHWSGLAISIEKSTVYMAGISNEERNSILVNFPFAEGTLPVRYLGLPLMSQSMRRQDYAPLVEKIRKLKNTGAKVAWIDVCKLKSEGGLGIRNIKEVNLVYGMKLIWRLISGDSLWERWIRDNLLKGKSFWQVKINPQNGSWMWRKILKLREIAKSSYRKEVGNVRQISFWYDNWSEKGVLIDRLGNHGMINMGIGSEATLEEVVLRTRRRRRRHRIEDLNDIEEELTRIKLRMRSDMEDVVLWRRKSGYKATFSTQDTWLLTREAKQTCNWAKGVWFSQATPKYAFLSWLALLNRLSTMDRVSRWGQNIDATCVLCKGAVETRYHLFYECSYSSQIWGYLTKGILRSGYTNVWSEIVDLIIDGIREKKSLLCVRYAFQASIHALWRERNKIRHGDKPLPLSKLKKYIDKGVRNKLSLIKTNGVKGREYLLQYWFATRL</sequence>
<evidence type="ECO:0000313" key="7">
    <source>
        <dbReference type="RefSeq" id="XP_018448649.1"/>
    </source>
</evidence>
<dbReference type="SUPFAM" id="SSF56672">
    <property type="entry name" value="DNA/RNA polymerases"/>
    <property type="match status" value="1"/>
</dbReference>
<dbReference type="InterPro" id="IPR025558">
    <property type="entry name" value="DUF4283"/>
</dbReference>
<feature type="compositionally biased region" description="Basic residues" evidence="1">
    <location>
        <begin position="406"/>
        <end position="416"/>
    </location>
</feature>
<evidence type="ECO:0000259" key="3">
    <source>
        <dbReference type="Pfam" id="PF03372"/>
    </source>
</evidence>
<feature type="domain" description="Reverse transcriptase" evidence="2">
    <location>
        <begin position="903"/>
        <end position="1039"/>
    </location>
</feature>
<dbReference type="InterPro" id="IPR036691">
    <property type="entry name" value="Endo/exonu/phosph_ase_sf"/>
</dbReference>
<keyword evidence="6" id="KW-1185">Reference proteome</keyword>
<dbReference type="SUPFAM" id="SSF56219">
    <property type="entry name" value="DNase I-like"/>
    <property type="match status" value="1"/>
</dbReference>
<protein>
    <submittedName>
        <fullName evidence="7">Uncharacterized protein LOC108820170</fullName>
    </submittedName>
</protein>
<feature type="domain" description="Endonuclease/exonuclease/phosphatase" evidence="3">
    <location>
        <begin position="452"/>
        <end position="619"/>
    </location>
</feature>
<dbReference type="OrthoDB" id="1609566at2759"/>
<gene>
    <name evidence="7" type="primary">LOC108820170</name>
</gene>
<dbReference type="Proteomes" id="UP000504610">
    <property type="component" value="Chromosome 8"/>
</dbReference>
<evidence type="ECO:0000259" key="2">
    <source>
        <dbReference type="Pfam" id="PF00078"/>
    </source>
</evidence>
<feature type="region of interest" description="Disordered" evidence="1">
    <location>
        <begin position="310"/>
        <end position="331"/>
    </location>
</feature>
<dbReference type="InterPro" id="IPR026960">
    <property type="entry name" value="RVT-Znf"/>
</dbReference>
<reference evidence="7" key="2">
    <citation type="submission" date="2025-08" db="UniProtKB">
        <authorList>
            <consortium name="RefSeq"/>
        </authorList>
    </citation>
    <scope>IDENTIFICATION</scope>
    <source>
        <tissue evidence="7">Leaf</tissue>
    </source>
</reference>
<dbReference type="RefSeq" id="XP_018448649.1">
    <property type="nucleotide sequence ID" value="XM_018593147.1"/>
</dbReference>
<name>A0A6J0KNP1_RAPSA</name>